<evidence type="ECO:0000313" key="6">
    <source>
        <dbReference type="Proteomes" id="UP000094609"/>
    </source>
</evidence>
<dbReference type="RefSeq" id="WP_069476840.1">
    <property type="nucleotide sequence ID" value="NZ_CP017111.1"/>
</dbReference>
<evidence type="ECO:0000256" key="4">
    <source>
        <dbReference type="SAM" id="SignalP"/>
    </source>
</evidence>
<dbReference type="KEGG" id="shal:SHALO_0028"/>
<evidence type="ECO:0000256" key="1">
    <source>
        <dbReference type="ARBA" id="ARBA00009075"/>
    </source>
</evidence>
<dbReference type="PATRIC" id="fig|1193502.14.peg.28"/>
<evidence type="ECO:0000256" key="2">
    <source>
        <dbReference type="ARBA" id="ARBA00022448"/>
    </source>
</evidence>
<keyword evidence="2" id="KW-0813">Transport</keyword>
<dbReference type="Gene3D" id="2.40.160.10">
    <property type="entry name" value="Porin"/>
    <property type="match status" value="1"/>
</dbReference>
<evidence type="ECO:0000313" key="5">
    <source>
        <dbReference type="EMBL" id="AOO63830.1"/>
    </source>
</evidence>
<protein>
    <submittedName>
        <fullName evidence="5">Outer membrane porin</fullName>
    </submittedName>
</protein>
<dbReference type="GO" id="GO:0015288">
    <property type="term" value="F:porin activity"/>
    <property type="evidence" value="ECO:0007669"/>
    <property type="project" value="TreeGrafter"/>
</dbReference>
<dbReference type="InterPro" id="IPR005318">
    <property type="entry name" value="OM_porin_bac"/>
</dbReference>
<proteinExistence type="inferred from homology"/>
<dbReference type="STRING" id="1193502.SHALO_0028"/>
<reference evidence="6" key="1">
    <citation type="submission" date="2016-08" db="EMBL/GenBank/DDBJ databases">
        <title>Complete genome sequence of the organohalide-respiring Epsilonproteobacterium Sulfurospirillum halorespirans.</title>
        <authorList>
            <person name="Goris T."/>
            <person name="Zimmermann J."/>
            <person name="Schenz B."/>
            <person name="Lemos M."/>
            <person name="Hackermueller J."/>
            <person name="Diekert G."/>
        </authorList>
    </citation>
    <scope>NUCLEOTIDE SEQUENCE [LARGE SCALE GENOMIC DNA]</scope>
    <source>
        <strain>DSM 13726</strain>
        <strain evidence="6">PCE-M2</strain>
    </source>
</reference>
<dbReference type="Pfam" id="PF03573">
    <property type="entry name" value="OprD"/>
    <property type="match status" value="1"/>
</dbReference>
<gene>
    <name evidence="5" type="ORF">SHALO_0028</name>
</gene>
<accession>A0A1D7TFX1</accession>
<organism evidence="5 6">
    <name type="scientific">Sulfurospirillum halorespirans DSM 13726</name>
    <dbReference type="NCBI Taxonomy" id="1193502"/>
    <lineage>
        <taxon>Bacteria</taxon>
        <taxon>Pseudomonadati</taxon>
        <taxon>Campylobacterota</taxon>
        <taxon>Epsilonproteobacteria</taxon>
        <taxon>Campylobacterales</taxon>
        <taxon>Sulfurospirillaceae</taxon>
        <taxon>Sulfurospirillum</taxon>
    </lineage>
</organism>
<dbReference type="Proteomes" id="UP000094609">
    <property type="component" value="Chromosome"/>
</dbReference>
<feature type="chain" id="PRO_5009099344" evidence="4">
    <location>
        <begin position="23"/>
        <end position="447"/>
    </location>
</feature>
<name>A0A1D7TFX1_9BACT</name>
<keyword evidence="3 4" id="KW-0732">Signal</keyword>
<dbReference type="AlphaFoldDB" id="A0A1D7TFX1"/>
<dbReference type="InterPro" id="IPR023614">
    <property type="entry name" value="Porin_dom_sf"/>
</dbReference>
<dbReference type="EMBL" id="CP017111">
    <property type="protein sequence ID" value="AOO63830.1"/>
    <property type="molecule type" value="Genomic_DNA"/>
</dbReference>
<dbReference type="PANTHER" id="PTHR34596">
    <property type="entry name" value="CHITOPORIN"/>
    <property type="match status" value="1"/>
</dbReference>
<evidence type="ECO:0000256" key="3">
    <source>
        <dbReference type="ARBA" id="ARBA00022729"/>
    </source>
</evidence>
<comment type="similarity">
    <text evidence="1">Belongs to the outer membrane porin (Opr) (TC 1.B.25) family.</text>
</comment>
<feature type="signal peptide" evidence="4">
    <location>
        <begin position="1"/>
        <end position="22"/>
    </location>
</feature>
<sequence length="447" mass="48513">MQIAKLSLVAAMVLGFSGSVYAADTLADAFKNGKVNGELKAWYWDRTKDVSGGTSSHNNENLINTAVVIKYVTDSFYGLKLGATFQGNSMPWAESGAKTEFKDEAGAGAVLSEAYIEYTLQNITAKIGRQMISTPLIKVNPLRIYTESFEGGTLINKDIPQTTLFAHYVDKFQGRSSYISDNTDLGSAPTFEKKVILGGAGTASYAFDGAYGVGLTNTSLQNLTLTAQYVQVNDVHMGTKKDDITMYYTEANYLLPMNNLKLGFDVNYRGSRTDSNLDSYNFEGNMLGLRLSLLDMYGFGTSVAYSTVSDNDSVIMGLGNGPTSYTALWIRGPYAYSSSSGMNAYKFTVNYDFAKAGVSGLIGELQYIDVSQDKPSVTTGISGLQTKANSHSDFTGYAAGLTYDIPAVKGLSIQMIYAALKKEATSATNVVTKTDTDELWFNTKYKF</sequence>
<keyword evidence="6" id="KW-1185">Reference proteome</keyword>
<dbReference type="GO" id="GO:0016020">
    <property type="term" value="C:membrane"/>
    <property type="evidence" value="ECO:0007669"/>
    <property type="project" value="InterPro"/>
</dbReference>
<dbReference type="PANTHER" id="PTHR34596:SF2">
    <property type="entry name" value="CHITOPORIN"/>
    <property type="match status" value="1"/>
</dbReference>